<gene>
    <name evidence="2" type="ORF">METZ01_LOCUS269595</name>
</gene>
<organism evidence="2">
    <name type="scientific">marine metagenome</name>
    <dbReference type="NCBI Taxonomy" id="408172"/>
    <lineage>
        <taxon>unclassified sequences</taxon>
        <taxon>metagenomes</taxon>
        <taxon>ecological metagenomes</taxon>
    </lineage>
</organism>
<proteinExistence type="predicted"/>
<feature type="region of interest" description="Disordered" evidence="1">
    <location>
        <begin position="148"/>
        <end position="177"/>
    </location>
</feature>
<evidence type="ECO:0000313" key="2">
    <source>
        <dbReference type="EMBL" id="SVC16741.1"/>
    </source>
</evidence>
<protein>
    <submittedName>
        <fullName evidence="2">Uncharacterized protein</fullName>
    </submittedName>
</protein>
<dbReference type="EMBL" id="UINC01077019">
    <property type="protein sequence ID" value="SVC16741.1"/>
    <property type="molecule type" value="Genomic_DNA"/>
</dbReference>
<evidence type="ECO:0000256" key="1">
    <source>
        <dbReference type="SAM" id="MobiDB-lite"/>
    </source>
</evidence>
<sequence>MPAPIPTPSGSHWKGGVDQYSEVVDAALWYAEVITAARVASTAHTEAEATVRLAEAEAIDAHNADWEAHINAPTETGTCMGFTAGHKEDGPVDLDASARAAAFAKMGFEHARAEVIRTEVYAVKARREAEAAEANLLTVAADLTPVDRPVEPAASATQPPQPTPVLPVETEVDEEAA</sequence>
<name>A0A382K239_9ZZZZ</name>
<dbReference type="AlphaFoldDB" id="A0A382K239"/>
<accession>A0A382K239</accession>
<reference evidence="2" key="1">
    <citation type="submission" date="2018-05" db="EMBL/GenBank/DDBJ databases">
        <authorList>
            <person name="Lanie J.A."/>
            <person name="Ng W.-L."/>
            <person name="Kazmierczak K.M."/>
            <person name="Andrzejewski T.M."/>
            <person name="Davidsen T.M."/>
            <person name="Wayne K.J."/>
            <person name="Tettelin H."/>
            <person name="Glass J.I."/>
            <person name="Rusch D."/>
            <person name="Podicherti R."/>
            <person name="Tsui H.-C.T."/>
            <person name="Winkler M.E."/>
        </authorList>
    </citation>
    <scope>NUCLEOTIDE SEQUENCE</scope>
</reference>